<dbReference type="SUPFAM" id="SSF53335">
    <property type="entry name" value="S-adenosyl-L-methionine-dependent methyltransferases"/>
    <property type="match status" value="1"/>
</dbReference>
<protein>
    <recommendedName>
        <fullName evidence="3">Class I SAM-dependent methyltransferase</fullName>
    </recommendedName>
</protein>
<sequence>MNGEVHRTAVRPRVRRSGAPIRCISRRSGWGARRAVRFRLGAPRPAAHPGVPLTRWACRPCHCRVVDGPSAARPAGQAASDGGRAGVEPHKTVAAGRLCTEEESYREAFSRFLAGTDEKITTHSYLQGIVQSLPARRVFLDVGAADGTTTRHLAPHFERTICIEPSEPMRRTLALACPQAEVVAEPVLQARIDARPDLALFSHVLYYIPRDQWAATAQRILNWLAPGGLLLILLQNPDAACMRMVHHFTGLRFDLRELADELATLPPGVVGTIDLDLVPARYRSHNLDETVAVADFHLSIPGSSSPTRDSVEQYVEQHLRDGDGGYVLRHDQHVLRIKRPAL</sequence>
<evidence type="ECO:0008006" key="3">
    <source>
        <dbReference type="Google" id="ProtNLM"/>
    </source>
</evidence>
<dbReference type="CDD" id="cd02440">
    <property type="entry name" value="AdoMet_MTases"/>
    <property type="match status" value="1"/>
</dbReference>
<keyword evidence="2" id="KW-1185">Reference proteome</keyword>
<gene>
    <name evidence="1" type="ORF">CA983_15695</name>
</gene>
<reference evidence="1 2" key="1">
    <citation type="submission" date="2017-05" db="EMBL/GenBank/DDBJ databases">
        <title>Biotechnological potential of actinobacteria isolated from South African environments.</title>
        <authorList>
            <person name="Le Roes-Hill M."/>
            <person name="Prins A."/>
            <person name="Durrell K.A."/>
        </authorList>
    </citation>
    <scope>NUCLEOTIDE SEQUENCE [LARGE SCALE GENOMIC DNA]</scope>
    <source>
        <strain evidence="1 2">HMC13</strain>
    </source>
</reference>
<name>A0A243S3Y6_9ACTN</name>
<organism evidence="1 2">
    <name type="scientific">Streptomyces swartbergensis</name>
    <dbReference type="NCBI Taxonomy" id="487165"/>
    <lineage>
        <taxon>Bacteria</taxon>
        <taxon>Bacillati</taxon>
        <taxon>Actinomycetota</taxon>
        <taxon>Actinomycetes</taxon>
        <taxon>Kitasatosporales</taxon>
        <taxon>Streptomycetaceae</taxon>
        <taxon>Streptomyces</taxon>
    </lineage>
</organism>
<dbReference type="Pfam" id="PF13489">
    <property type="entry name" value="Methyltransf_23"/>
    <property type="match status" value="1"/>
</dbReference>
<dbReference type="Proteomes" id="UP000195105">
    <property type="component" value="Unassembled WGS sequence"/>
</dbReference>
<dbReference type="AlphaFoldDB" id="A0A243S3Y6"/>
<dbReference type="InterPro" id="IPR029063">
    <property type="entry name" value="SAM-dependent_MTases_sf"/>
</dbReference>
<accession>A0A243S3Y6</accession>
<evidence type="ECO:0000313" key="2">
    <source>
        <dbReference type="Proteomes" id="UP000195105"/>
    </source>
</evidence>
<proteinExistence type="predicted"/>
<evidence type="ECO:0000313" key="1">
    <source>
        <dbReference type="EMBL" id="OUD02280.1"/>
    </source>
</evidence>
<dbReference type="EMBL" id="NGFN01000083">
    <property type="protein sequence ID" value="OUD02280.1"/>
    <property type="molecule type" value="Genomic_DNA"/>
</dbReference>
<comment type="caution">
    <text evidence="1">The sequence shown here is derived from an EMBL/GenBank/DDBJ whole genome shotgun (WGS) entry which is preliminary data.</text>
</comment>
<dbReference type="Gene3D" id="3.40.50.150">
    <property type="entry name" value="Vaccinia Virus protein VP39"/>
    <property type="match status" value="1"/>
</dbReference>